<proteinExistence type="predicted"/>
<dbReference type="PANTHER" id="PTHR42912">
    <property type="entry name" value="METHYLTRANSFERASE"/>
    <property type="match status" value="1"/>
</dbReference>
<dbReference type="SUPFAM" id="SSF53335">
    <property type="entry name" value="S-adenosyl-L-methionine-dependent methyltransferases"/>
    <property type="match status" value="1"/>
</dbReference>
<comment type="caution">
    <text evidence="2">The sequence shown here is derived from an EMBL/GenBank/DDBJ whole genome shotgun (WGS) entry which is preliminary data.</text>
</comment>
<evidence type="ECO:0000313" key="2">
    <source>
        <dbReference type="EMBL" id="GAA4113538.1"/>
    </source>
</evidence>
<dbReference type="EMBL" id="BAABCW010000003">
    <property type="protein sequence ID" value="GAA4113538.1"/>
    <property type="molecule type" value="Genomic_DNA"/>
</dbReference>
<dbReference type="RefSeq" id="WP_344925700.1">
    <property type="nucleotide sequence ID" value="NZ_BAABCW010000003.1"/>
</dbReference>
<protein>
    <recommendedName>
        <fullName evidence="1">Methyltransferase type 11 domain-containing protein</fullName>
    </recommendedName>
</protein>
<dbReference type="Gene3D" id="3.40.50.150">
    <property type="entry name" value="Vaccinia Virus protein VP39"/>
    <property type="match status" value="1"/>
</dbReference>
<dbReference type="InterPro" id="IPR050508">
    <property type="entry name" value="Methyltransf_Superfamily"/>
</dbReference>
<sequence>MNQKVTDYYNDIADTYDSSRFKNTYGAFIDQQERSILNRLLKGVQSKNILDIGCGTGRFLEFADYGVDISSKMIRIAKAKYPTKQLFNESATDTHFDDCSFDIIISFHVFMHLDKATMGGILDEAYRILRKGGKLLFDIPSKKRRNFVGYKTQGWHGANHLSVTEIKELCDTKWNILNYYGILFLPIHRVPVKLRNKTAVLDNALCTSFLKEYSSYLLFELEKR</sequence>
<evidence type="ECO:0000259" key="1">
    <source>
        <dbReference type="Pfam" id="PF08241"/>
    </source>
</evidence>
<keyword evidence="3" id="KW-1185">Reference proteome</keyword>
<evidence type="ECO:0000313" key="3">
    <source>
        <dbReference type="Proteomes" id="UP001500459"/>
    </source>
</evidence>
<dbReference type="Pfam" id="PF08241">
    <property type="entry name" value="Methyltransf_11"/>
    <property type="match status" value="1"/>
</dbReference>
<organism evidence="2 3">
    <name type="scientific">Aquimarina addita</name>
    <dbReference type="NCBI Taxonomy" id="870485"/>
    <lineage>
        <taxon>Bacteria</taxon>
        <taxon>Pseudomonadati</taxon>
        <taxon>Bacteroidota</taxon>
        <taxon>Flavobacteriia</taxon>
        <taxon>Flavobacteriales</taxon>
        <taxon>Flavobacteriaceae</taxon>
        <taxon>Aquimarina</taxon>
    </lineage>
</organism>
<name>A0ABP7XFT9_9FLAO</name>
<dbReference type="InterPro" id="IPR013216">
    <property type="entry name" value="Methyltransf_11"/>
</dbReference>
<feature type="domain" description="Methyltransferase type 11" evidence="1">
    <location>
        <begin position="50"/>
        <end position="137"/>
    </location>
</feature>
<dbReference type="Proteomes" id="UP001500459">
    <property type="component" value="Unassembled WGS sequence"/>
</dbReference>
<reference evidence="3" key="1">
    <citation type="journal article" date="2019" name="Int. J. Syst. Evol. Microbiol.">
        <title>The Global Catalogue of Microorganisms (GCM) 10K type strain sequencing project: providing services to taxonomists for standard genome sequencing and annotation.</title>
        <authorList>
            <consortium name="The Broad Institute Genomics Platform"/>
            <consortium name="The Broad Institute Genome Sequencing Center for Infectious Disease"/>
            <person name="Wu L."/>
            <person name="Ma J."/>
        </authorList>
    </citation>
    <scope>NUCLEOTIDE SEQUENCE [LARGE SCALE GENOMIC DNA]</scope>
    <source>
        <strain evidence="3">JCM 17106</strain>
    </source>
</reference>
<accession>A0ABP7XFT9</accession>
<dbReference type="CDD" id="cd02440">
    <property type="entry name" value="AdoMet_MTases"/>
    <property type="match status" value="1"/>
</dbReference>
<gene>
    <name evidence="2" type="ORF">GCM10022393_12610</name>
</gene>
<dbReference type="InterPro" id="IPR029063">
    <property type="entry name" value="SAM-dependent_MTases_sf"/>
</dbReference>